<evidence type="ECO:0000313" key="1">
    <source>
        <dbReference type="EMBL" id="KKM72709.1"/>
    </source>
</evidence>
<organism evidence="1">
    <name type="scientific">marine sediment metagenome</name>
    <dbReference type="NCBI Taxonomy" id="412755"/>
    <lineage>
        <taxon>unclassified sequences</taxon>
        <taxon>metagenomes</taxon>
        <taxon>ecological metagenomes</taxon>
    </lineage>
</organism>
<protein>
    <submittedName>
        <fullName evidence="1">Uncharacterized protein</fullName>
    </submittedName>
</protein>
<gene>
    <name evidence="1" type="ORF">LCGC14_1417810</name>
</gene>
<comment type="caution">
    <text evidence="1">The sequence shown here is derived from an EMBL/GenBank/DDBJ whole genome shotgun (WGS) entry which is preliminary data.</text>
</comment>
<accession>A0A0F9JS37</accession>
<dbReference type="EMBL" id="LAZR01009417">
    <property type="protein sequence ID" value="KKM72709.1"/>
    <property type="molecule type" value="Genomic_DNA"/>
</dbReference>
<sequence length="49" mass="5844">MGIIEQSRKNQIQLDLTEEEAEIGIRRVEQIDIQKYKKKTKDLLETLEK</sequence>
<proteinExistence type="predicted"/>
<reference evidence="1" key="1">
    <citation type="journal article" date="2015" name="Nature">
        <title>Complex archaea that bridge the gap between prokaryotes and eukaryotes.</title>
        <authorList>
            <person name="Spang A."/>
            <person name="Saw J.H."/>
            <person name="Jorgensen S.L."/>
            <person name="Zaremba-Niedzwiedzka K."/>
            <person name="Martijn J."/>
            <person name="Lind A.E."/>
            <person name="van Eijk R."/>
            <person name="Schleper C."/>
            <person name="Guy L."/>
            <person name="Ettema T.J."/>
        </authorList>
    </citation>
    <scope>NUCLEOTIDE SEQUENCE</scope>
</reference>
<dbReference type="AlphaFoldDB" id="A0A0F9JS37"/>
<name>A0A0F9JS37_9ZZZZ</name>